<dbReference type="InterPro" id="IPR036047">
    <property type="entry name" value="F-box-like_dom_sf"/>
</dbReference>
<dbReference type="InterPro" id="IPR001810">
    <property type="entry name" value="F-box_dom"/>
</dbReference>
<dbReference type="Pfam" id="PF00646">
    <property type="entry name" value="F-box"/>
    <property type="match status" value="1"/>
</dbReference>
<evidence type="ECO:0000259" key="1">
    <source>
        <dbReference type="PROSITE" id="PS50181"/>
    </source>
</evidence>
<comment type="caution">
    <text evidence="2">The sequence shown here is derived from an EMBL/GenBank/DDBJ whole genome shotgun (WGS) entry which is preliminary data.</text>
</comment>
<sequence length="314" mass="35454">MEDQIKLLPRAVPKNDLEDDREDIREPATYHRQDYDLAVARVDPMQHAGVRDSLLQPFSPANATLGTLQCLPIEIIFEICAYCDIASIFALRHVNRRFSQIVSQLQSYRVLVLHALDTLCILLRSGLARHFTLQELVQVLYTEHCPNCGSFGGFVFLPTLTRCCFRCVGAPRPVVREFRVIDHARLSELLPEVSRSISVPVMKTLPGVYTTNALRQEQSIRLSSMAAVLKVVEPRHLFTVTCMENMYVARCMAMAAMPFVDKATGAVEHGVFCNGCRSDLEPAGERQRHRVRGAAATIYSREEFLTHLKECEYA</sequence>
<proteinExistence type="predicted"/>
<dbReference type="EMBL" id="JBFTWV010000021">
    <property type="protein sequence ID" value="KAL2797072.1"/>
    <property type="molecule type" value="Genomic_DNA"/>
</dbReference>
<dbReference type="PROSITE" id="PS50181">
    <property type="entry name" value="FBOX"/>
    <property type="match status" value="1"/>
</dbReference>
<reference evidence="2 3" key="1">
    <citation type="submission" date="2024-07" db="EMBL/GenBank/DDBJ databases">
        <title>Section-level genome sequencing and comparative genomics of Aspergillus sections Usti and Cavernicolus.</title>
        <authorList>
            <consortium name="Lawrence Berkeley National Laboratory"/>
            <person name="Nybo J.L."/>
            <person name="Vesth T.C."/>
            <person name="Theobald S."/>
            <person name="Frisvad J.C."/>
            <person name="Larsen T.O."/>
            <person name="Kjaerboelling I."/>
            <person name="Rothschild-Mancinelli K."/>
            <person name="Lyhne E.K."/>
            <person name="Kogle M.E."/>
            <person name="Barry K."/>
            <person name="Clum A."/>
            <person name="Na H."/>
            <person name="Ledsgaard L."/>
            <person name="Lin J."/>
            <person name="Lipzen A."/>
            <person name="Kuo A."/>
            <person name="Riley R."/>
            <person name="Mondo S."/>
            <person name="Labutti K."/>
            <person name="Haridas S."/>
            <person name="Pangalinan J."/>
            <person name="Salamov A.A."/>
            <person name="Simmons B.A."/>
            <person name="Magnuson J.K."/>
            <person name="Chen J."/>
            <person name="Drula E."/>
            <person name="Henrissat B."/>
            <person name="Wiebenga A."/>
            <person name="Lubbers R.J."/>
            <person name="Gomes A.C."/>
            <person name="Makela M.R."/>
            <person name="Stajich J."/>
            <person name="Grigoriev I.V."/>
            <person name="Mortensen U.H."/>
            <person name="De Vries R.P."/>
            <person name="Baker S.E."/>
            <person name="Andersen M.R."/>
        </authorList>
    </citation>
    <scope>NUCLEOTIDE SEQUENCE [LARGE SCALE GENOMIC DNA]</scope>
    <source>
        <strain evidence="2 3">CBS 209.92</strain>
    </source>
</reference>
<accession>A0ABR4GDJ7</accession>
<dbReference type="SMART" id="SM00256">
    <property type="entry name" value="FBOX"/>
    <property type="match status" value="1"/>
</dbReference>
<feature type="domain" description="F-box" evidence="1">
    <location>
        <begin position="65"/>
        <end position="111"/>
    </location>
</feature>
<dbReference type="Proteomes" id="UP001610563">
    <property type="component" value="Unassembled WGS sequence"/>
</dbReference>
<gene>
    <name evidence="2" type="ORF">BJX66DRAFT_112406</name>
</gene>
<protein>
    <recommendedName>
        <fullName evidence="1">F-box domain-containing protein</fullName>
    </recommendedName>
</protein>
<evidence type="ECO:0000313" key="2">
    <source>
        <dbReference type="EMBL" id="KAL2797072.1"/>
    </source>
</evidence>
<dbReference type="SUPFAM" id="SSF81383">
    <property type="entry name" value="F-box domain"/>
    <property type="match status" value="1"/>
</dbReference>
<name>A0ABR4GDJ7_9EURO</name>
<keyword evidence="3" id="KW-1185">Reference proteome</keyword>
<evidence type="ECO:0000313" key="3">
    <source>
        <dbReference type="Proteomes" id="UP001610563"/>
    </source>
</evidence>
<organism evidence="2 3">
    <name type="scientific">Aspergillus keveii</name>
    <dbReference type="NCBI Taxonomy" id="714993"/>
    <lineage>
        <taxon>Eukaryota</taxon>
        <taxon>Fungi</taxon>
        <taxon>Dikarya</taxon>
        <taxon>Ascomycota</taxon>
        <taxon>Pezizomycotina</taxon>
        <taxon>Eurotiomycetes</taxon>
        <taxon>Eurotiomycetidae</taxon>
        <taxon>Eurotiales</taxon>
        <taxon>Aspergillaceae</taxon>
        <taxon>Aspergillus</taxon>
        <taxon>Aspergillus subgen. Nidulantes</taxon>
    </lineage>
</organism>